<evidence type="ECO:0000313" key="1">
    <source>
        <dbReference type="EMBL" id="TCX28976.1"/>
    </source>
</evidence>
<name>A0A483I4Z8_KLEPN</name>
<reference evidence="1" key="1">
    <citation type="submission" date="2019-01" db="EMBL/GenBank/DDBJ databases">
        <authorList>
            <person name="Lista F."/>
            <person name="Anselmo A."/>
        </authorList>
    </citation>
    <scope>NUCLEOTIDE SEQUENCE</scope>
    <source>
        <strain evidence="1">11S</strain>
    </source>
</reference>
<dbReference type="EMBL" id="SDCL01000032">
    <property type="protein sequence ID" value="TCX28976.1"/>
    <property type="molecule type" value="Genomic_DNA"/>
</dbReference>
<dbReference type="AlphaFoldDB" id="A0A483I4Z8"/>
<gene>
    <name evidence="1" type="ORF">ETE67_23925</name>
</gene>
<dbReference type="Pfam" id="PF14485">
    <property type="entry name" value="DUF4431"/>
    <property type="match status" value="1"/>
</dbReference>
<sequence length="138" mass="15516">MLKEIWKSIFCFMIVFSSFSASATCLKEGDKVSLTGVVSEKLYYGPPGWGENKANDEKLHEWILHLKQPLTCVTDADTDNQNWNHDVQLIMRDSNDYKANKSLLGKIVSIDGVIFLAETGYHMTPVLLDDAKFEVAGK</sequence>
<protein>
    <submittedName>
        <fullName evidence="1">DUF4431 domain-containing protein</fullName>
    </submittedName>
</protein>
<dbReference type="RefSeq" id="WP_040244350.1">
    <property type="nucleotide sequence ID" value="NZ_BGKY01000091.1"/>
</dbReference>
<proteinExistence type="predicted"/>
<organism evidence="1">
    <name type="scientific">Klebsiella pneumoniae</name>
    <dbReference type="NCBI Taxonomy" id="573"/>
    <lineage>
        <taxon>Bacteria</taxon>
        <taxon>Pseudomonadati</taxon>
        <taxon>Pseudomonadota</taxon>
        <taxon>Gammaproteobacteria</taxon>
        <taxon>Enterobacterales</taxon>
        <taxon>Enterobacteriaceae</taxon>
        <taxon>Klebsiella/Raoultella group</taxon>
        <taxon>Klebsiella</taxon>
        <taxon>Klebsiella pneumoniae complex</taxon>
    </lineage>
</organism>
<dbReference type="InterPro" id="IPR027826">
    <property type="entry name" value="DUF4431"/>
</dbReference>
<accession>A0A483I4Z8</accession>
<comment type="caution">
    <text evidence="1">The sequence shown here is derived from an EMBL/GenBank/DDBJ whole genome shotgun (WGS) entry which is preliminary data.</text>
</comment>